<dbReference type="Pfam" id="PF13208">
    <property type="entry name" value="TerB_N"/>
    <property type="match status" value="1"/>
</dbReference>
<reference evidence="5" key="1">
    <citation type="submission" date="2021-04" db="EMBL/GenBank/DDBJ databases">
        <title>Genome based classification of Actinospica acidithermotolerans sp. nov., an actinobacterium isolated from an Indonesian hot spring.</title>
        <authorList>
            <person name="Kusuma A.B."/>
            <person name="Putra K.E."/>
            <person name="Nafisah S."/>
            <person name="Loh J."/>
            <person name="Nouioui I."/>
            <person name="Goodfellow M."/>
        </authorList>
    </citation>
    <scope>NUCLEOTIDE SEQUENCE</scope>
    <source>
        <strain evidence="5">MGRD01-02</strain>
    </source>
</reference>
<feature type="region of interest" description="Disordered" evidence="1">
    <location>
        <begin position="575"/>
        <end position="611"/>
    </location>
</feature>
<dbReference type="EMBL" id="JAGSOH010000081">
    <property type="protein sequence ID" value="MBR7829300.1"/>
    <property type="molecule type" value="Genomic_DNA"/>
</dbReference>
<feature type="region of interest" description="Disordered" evidence="1">
    <location>
        <begin position="1"/>
        <end position="26"/>
    </location>
</feature>
<feature type="domain" description="TerB N-terminal" evidence="3">
    <location>
        <begin position="49"/>
        <end position="254"/>
    </location>
</feature>
<dbReference type="InterPro" id="IPR007791">
    <property type="entry name" value="DjlA_N"/>
</dbReference>
<dbReference type="Pfam" id="PF15615">
    <property type="entry name" value="TerB_C"/>
    <property type="match status" value="1"/>
</dbReference>
<sequence>MGLLDRFKAQPRGGPAQSAMRVSPPIAPVRPIAPGKRERPPLHAAQWLPAGASVVIGGYTIVGGLLYVGSSLPVARPGVGSDPALINPDLPIGRRPDISGQELSYWPGYGSISPDQRTAYLAWLSTGRSNPEVPIGYVFLYFYGLERRILIDCAASAALRAEVPALRAEVERLLSIYGGYHPFRRYATSLLGLVGLMLGGQNRTPPEYTGEKWPVPVQLRVVLGEYGRARAPIPASWAMAWALFGPEIYPRTPVVRCPDEFARLFHARYTARFGPGMVIPVARKTVTVEYMPASSGLAQTAWDTKLPDVFELEAPLKVLGAIVDEVTDELDSYSRWLGRHPDGKDTLAALAWLPAALIDPRREPVRGLLGLIERRLSGADQALIDGLDLVRAWGASGSSKLTKQESSALAQLLAGQGFGLEPDPRFGGSPLGASPAVVFRVDRDNAPQVASSAYTSATTVIRLAAAVASADRSSVAEQDYLTAHAESALGLSPEERKRLRAHLHLLLSSTVKLTGLTARMADLAQGEREQTAALCLAVAAADGVIAPAEISTLTKIYKLLGLPDSRVFQDIHATTAAESEPAREPVTVSPGRPREETGYLLPAQPPANPTASKELGLDRAAISAKIADTERVSALLGSIFVEDEAQPQQVQPTQITESAPIASLDGPHSALLRDLARADSWSRAAVEDMCAKLGLLTDGALEVLNDAAFDCVGDPVVNGADPLEIDLDVMEEMQR</sequence>
<dbReference type="Proteomes" id="UP000676325">
    <property type="component" value="Unassembled WGS sequence"/>
</dbReference>
<dbReference type="SUPFAM" id="SSF158682">
    <property type="entry name" value="TerB-like"/>
    <property type="match status" value="1"/>
</dbReference>
<evidence type="ECO:0000259" key="2">
    <source>
        <dbReference type="Pfam" id="PF05099"/>
    </source>
</evidence>
<evidence type="ECO:0000259" key="3">
    <source>
        <dbReference type="Pfam" id="PF13208"/>
    </source>
</evidence>
<protein>
    <submittedName>
        <fullName evidence="5">TerB N-terminal domain-containing protein</fullName>
    </submittedName>
</protein>
<evidence type="ECO:0000313" key="5">
    <source>
        <dbReference type="EMBL" id="MBR7829300.1"/>
    </source>
</evidence>
<dbReference type="AlphaFoldDB" id="A0A941EEZ3"/>
<dbReference type="RefSeq" id="WP_212520435.1">
    <property type="nucleotide sequence ID" value="NZ_JAGSOH010000081.1"/>
</dbReference>
<evidence type="ECO:0000259" key="4">
    <source>
        <dbReference type="Pfam" id="PF15615"/>
    </source>
</evidence>
<feature type="domain" description="TerB-C" evidence="4">
    <location>
        <begin position="606"/>
        <end position="733"/>
    </location>
</feature>
<comment type="caution">
    <text evidence="5">The sequence shown here is derived from an EMBL/GenBank/DDBJ whole genome shotgun (WGS) entry which is preliminary data.</text>
</comment>
<dbReference type="Pfam" id="PF05099">
    <property type="entry name" value="TerB"/>
    <property type="match status" value="1"/>
</dbReference>
<evidence type="ECO:0000256" key="1">
    <source>
        <dbReference type="SAM" id="MobiDB-lite"/>
    </source>
</evidence>
<dbReference type="InterPro" id="IPR029024">
    <property type="entry name" value="TerB-like"/>
</dbReference>
<gene>
    <name evidence="5" type="ORF">KDK95_23535</name>
</gene>
<dbReference type="InterPro" id="IPR025266">
    <property type="entry name" value="TerB_N"/>
</dbReference>
<feature type="domain" description="Co-chaperone DjlA N-terminal" evidence="2">
    <location>
        <begin position="460"/>
        <end position="566"/>
    </location>
</feature>
<dbReference type="InterPro" id="IPR028932">
    <property type="entry name" value="TerB-C"/>
</dbReference>
<accession>A0A941EEZ3</accession>
<organism evidence="5 6">
    <name type="scientific">Actinospica acidithermotolerans</name>
    <dbReference type="NCBI Taxonomy" id="2828514"/>
    <lineage>
        <taxon>Bacteria</taxon>
        <taxon>Bacillati</taxon>
        <taxon>Actinomycetota</taxon>
        <taxon>Actinomycetes</taxon>
        <taxon>Catenulisporales</taxon>
        <taxon>Actinospicaceae</taxon>
        <taxon>Actinospica</taxon>
    </lineage>
</organism>
<name>A0A941EEZ3_9ACTN</name>
<keyword evidence="6" id="KW-1185">Reference proteome</keyword>
<dbReference type="Gene3D" id="1.10.3680.10">
    <property type="entry name" value="TerB-like"/>
    <property type="match status" value="1"/>
</dbReference>
<proteinExistence type="predicted"/>
<evidence type="ECO:0000313" key="6">
    <source>
        <dbReference type="Proteomes" id="UP000676325"/>
    </source>
</evidence>